<keyword evidence="3" id="KW-1185">Reference proteome</keyword>
<gene>
    <name evidence="2" type="ORF">SAMN04488072_11050</name>
</gene>
<accession>A0A1I0Z854</accession>
<evidence type="ECO:0000256" key="1">
    <source>
        <dbReference type="SAM" id="Phobius"/>
    </source>
</evidence>
<proteinExistence type="predicted"/>
<keyword evidence="1" id="KW-0472">Membrane</keyword>
<feature type="transmembrane region" description="Helical" evidence="1">
    <location>
        <begin position="70"/>
        <end position="93"/>
    </location>
</feature>
<dbReference type="Proteomes" id="UP000198642">
    <property type="component" value="Unassembled WGS sequence"/>
</dbReference>
<organism evidence="2 3">
    <name type="scientific">Lentibacillus halodurans</name>
    <dbReference type="NCBI Taxonomy" id="237679"/>
    <lineage>
        <taxon>Bacteria</taxon>
        <taxon>Bacillati</taxon>
        <taxon>Bacillota</taxon>
        <taxon>Bacilli</taxon>
        <taxon>Bacillales</taxon>
        <taxon>Bacillaceae</taxon>
        <taxon>Lentibacillus</taxon>
    </lineage>
</organism>
<dbReference type="RefSeq" id="WP_090238772.1">
    <property type="nucleotide sequence ID" value="NZ_FOJW01000010.1"/>
</dbReference>
<protein>
    <submittedName>
        <fullName evidence="2">Uncharacterized protein</fullName>
    </submittedName>
</protein>
<keyword evidence="1" id="KW-0812">Transmembrane</keyword>
<feature type="transmembrane region" description="Helical" evidence="1">
    <location>
        <begin position="113"/>
        <end position="132"/>
    </location>
</feature>
<dbReference type="STRING" id="237679.SAMN04488072_11050"/>
<sequence>MGIIDSPVTLDRSLTGNGDNSIGIFLPKDIMDSSILVHSSSWLVSFFMYGLNTLAYYVVGWMISAGFYRFGWFIGLGFIVLSFVFITTGDLLWGTELDEPLSHWLPFDSISLPLYGSFIGTIMIVGVMLWLIRMFTRDVTIKM</sequence>
<evidence type="ECO:0000313" key="2">
    <source>
        <dbReference type="EMBL" id="SFB21929.1"/>
    </source>
</evidence>
<evidence type="ECO:0000313" key="3">
    <source>
        <dbReference type="Proteomes" id="UP000198642"/>
    </source>
</evidence>
<reference evidence="2 3" key="1">
    <citation type="submission" date="2016-10" db="EMBL/GenBank/DDBJ databases">
        <authorList>
            <person name="de Groot N.N."/>
        </authorList>
    </citation>
    <scope>NUCLEOTIDE SEQUENCE [LARGE SCALE GENOMIC DNA]</scope>
    <source>
        <strain evidence="2 3">CGMCC 1.3702</strain>
    </source>
</reference>
<feature type="transmembrane region" description="Helical" evidence="1">
    <location>
        <begin position="35"/>
        <end position="58"/>
    </location>
</feature>
<keyword evidence="1" id="KW-1133">Transmembrane helix</keyword>
<dbReference type="AlphaFoldDB" id="A0A1I0Z854"/>
<name>A0A1I0Z854_9BACI</name>
<dbReference type="EMBL" id="FOJW01000010">
    <property type="protein sequence ID" value="SFB21929.1"/>
    <property type="molecule type" value="Genomic_DNA"/>
</dbReference>
<dbReference type="OrthoDB" id="2388713at2"/>